<dbReference type="InterPro" id="IPR022409">
    <property type="entry name" value="PKD/Chitinase_dom"/>
</dbReference>
<dbReference type="InterPro" id="IPR013783">
    <property type="entry name" value="Ig-like_fold"/>
</dbReference>
<evidence type="ECO:0000256" key="2">
    <source>
        <dbReference type="ARBA" id="ARBA00004651"/>
    </source>
</evidence>
<dbReference type="SUPFAM" id="SSF49723">
    <property type="entry name" value="Lipase/lipooxygenase domain (PLAT/LH2 domain)"/>
    <property type="match status" value="1"/>
</dbReference>
<dbReference type="KEGG" id="cvn:111113390"/>
<feature type="domain" description="REJ" evidence="19">
    <location>
        <begin position="1626"/>
        <end position="2189"/>
    </location>
</feature>
<keyword evidence="7 15" id="KW-1133">Transmembrane helix</keyword>
<evidence type="ECO:0000256" key="12">
    <source>
        <dbReference type="ARBA" id="ARBA00023273"/>
    </source>
</evidence>
<dbReference type="GO" id="GO:0005886">
    <property type="term" value="C:plasma membrane"/>
    <property type="evidence" value="ECO:0007669"/>
    <property type="project" value="UniProtKB-SubCell"/>
</dbReference>
<feature type="region of interest" description="Disordered" evidence="14">
    <location>
        <begin position="3137"/>
        <end position="3182"/>
    </location>
</feature>
<protein>
    <submittedName>
        <fullName evidence="21">Polycystic kidney disease 1-related protein-like isoform X1</fullName>
    </submittedName>
</protein>
<keyword evidence="12" id="KW-0966">Cell projection</keyword>
<dbReference type="InterPro" id="IPR046791">
    <property type="entry name" value="Polycystin_dom"/>
</dbReference>
<dbReference type="CDD" id="cd01752">
    <property type="entry name" value="PLAT_polycystin"/>
    <property type="match status" value="1"/>
</dbReference>
<dbReference type="GO" id="GO:0006816">
    <property type="term" value="P:calcium ion transport"/>
    <property type="evidence" value="ECO:0007669"/>
    <property type="project" value="TreeGrafter"/>
</dbReference>
<dbReference type="Gene3D" id="2.60.220.50">
    <property type="match status" value="1"/>
</dbReference>
<feature type="domain" description="PKD" evidence="16">
    <location>
        <begin position="1393"/>
        <end position="1454"/>
    </location>
</feature>
<dbReference type="SMART" id="SM00308">
    <property type="entry name" value="LH2"/>
    <property type="match status" value="1"/>
</dbReference>
<dbReference type="InterPro" id="IPR042060">
    <property type="entry name" value="PLAT_polycystin1"/>
</dbReference>
<dbReference type="GeneID" id="111113390"/>
<accession>A0A8B8BVF8</accession>
<feature type="compositionally biased region" description="Polar residues" evidence="14">
    <location>
        <begin position="3137"/>
        <end position="3177"/>
    </location>
</feature>
<dbReference type="InterPro" id="IPR046338">
    <property type="entry name" value="GAIN_dom_sf"/>
</dbReference>
<evidence type="ECO:0000256" key="9">
    <source>
        <dbReference type="ARBA" id="ARBA00023136"/>
    </source>
</evidence>
<evidence type="ECO:0000256" key="8">
    <source>
        <dbReference type="ARBA" id="ARBA00023069"/>
    </source>
</evidence>
<feature type="compositionally biased region" description="Polar residues" evidence="14">
    <location>
        <begin position="3994"/>
        <end position="4016"/>
    </location>
</feature>
<feature type="transmembrane region" description="Helical" evidence="15">
    <location>
        <begin position="2769"/>
        <end position="2787"/>
    </location>
</feature>
<feature type="domain" description="PLAT" evidence="17">
    <location>
        <begin position="2812"/>
        <end position="2930"/>
    </location>
</feature>
<keyword evidence="4" id="KW-1003">Cell membrane</keyword>
<evidence type="ECO:0000259" key="18">
    <source>
        <dbReference type="PROSITE" id="PS50221"/>
    </source>
</evidence>
<feature type="transmembrane region" description="Helical" evidence="15">
    <location>
        <begin position="3228"/>
        <end position="3254"/>
    </location>
</feature>
<feature type="transmembrane region" description="Helical" evidence="15">
    <location>
        <begin position="3697"/>
        <end position="3719"/>
    </location>
</feature>
<evidence type="ECO:0000256" key="15">
    <source>
        <dbReference type="SAM" id="Phobius"/>
    </source>
</evidence>
<dbReference type="PANTHER" id="PTHR46730">
    <property type="entry name" value="POLYCYSTIN-1"/>
    <property type="match status" value="1"/>
</dbReference>
<evidence type="ECO:0000256" key="3">
    <source>
        <dbReference type="ARBA" id="ARBA00007200"/>
    </source>
</evidence>
<dbReference type="Proteomes" id="UP000694844">
    <property type="component" value="Chromosome 9"/>
</dbReference>
<feature type="transmembrane region" description="Helical" evidence="15">
    <location>
        <begin position="3337"/>
        <end position="3360"/>
    </location>
</feature>
<dbReference type="Gene3D" id="2.60.40.10">
    <property type="entry name" value="Immunoglobulins"/>
    <property type="match status" value="3"/>
</dbReference>
<evidence type="ECO:0000256" key="14">
    <source>
        <dbReference type="SAM" id="MobiDB-lite"/>
    </source>
</evidence>
<feature type="transmembrane region" description="Helical" evidence="15">
    <location>
        <begin position="3196"/>
        <end position="3216"/>
    </location>
</feature>
<dbReference type="SUPFAM" id="SSF49299">
    <property type="entry name" value="PKD domain"/>
    <property type="match status" value="6"/>
</dbReference>
<feature type="region of interest" description="Disordered" evidence="14">
    <location>
        <begin position="4048"/>
        <end position="4149"/>
    </location>
</feature>
<dbReference type="PANTHER" id="PTHR46730:SF1">
    <property type="entry name" value="PLAT DOMAIN-CONTAINING PROTEIN"/>
    <property type="match status" value="1"/>
</dbReference>
<feature type="region of interest" description="Disordered" evidence="14">
    <location>
        <begin position="2254"/>
        <end position="2273"/>
    </location>
</feature>
<feature type="region of interest" description="Disordered" evidence="14">
    <location>
        <begin position="1937"/>
        <end position="1968"/>
    </location>
</feature>
<keyword evidence="5 15" id="KW-0812">Transmembrane</keyword>
<dbReference type="RefSeq" id="XP_022307343.1">
    <property type="nucleotide sequence ID" value="XM_022451635.1"/>
</dbReference>
<dbReference type="PROSITE" id="PS50221">
    <property type="entry name" value="GAIN_B"/>
    <property type="match status" value="1"/>
</dbReference>
<dbReference type="InterPro" id="IPR000203">
    <property type="entry name" value="GPS"/>
</dbReference>
<feature type="transmembrane region" description="Helical" evidence="15">
    <location>
        <begin position="3725"/>
        <end position="3745"/>
    </location>
</feature>
<feature type="compositionally biased region" description="Basic and acidic residues" evidence="14">
    <location>
        <begin position="3960"/>
        <end position="3980"/>
    </location>
</feature>
<dbReference type="Pfam" id="PF00801">
    <property type="entry name" value="PKD"/>
    <property type="match status" value="7"/>
</dbReference>
<feature type="domain" description="GAIN-B" evidence="18">
    <location>
        <begin position="2597"/>
        <end position="2753"/>
    </location>
</feature>
<feature type="region of interest" description="Disordered" evidence="14">
    <location>
        <begin position="3954"/>
        <end position="4032"/>
    </location>
</feature>
<dbReference type="GO" id="GO:0005929">
    <property type="term" value="C:cilium"/>
    <property type="evidence" value="ECO:0007669"/>
    <property type="project" value="UniProtKB-SubCell"/>
</dbReference>
<dbReference type="InterPro" id="IPR002859">
    <property type="entry name" value="PKD/REJ-like"/>
</dbReference>
<dbReference type="OrthoDB" id="10044145at2759"/>
<dbReference type="Gene3D" id="2.60.60.20">
    <property type="entry name" value="PLAT/LH2 domain"/>
    <property type="match status" value="1"/>
</dbReference>
<feature type="domain" description="PKD" evidence="16">
    <location>
        <begin position="1485"/>
        <end position="1542"/>
    </location>
</feature>
<comment type="subcellular location">
    <subcellularLocation>
        <location evidence="2">Cell membrane</location>
        <topology evidence="2">Multi-pass membrane protein</topology>
    </subcellularLocation>
    <subcellularLocation>
        <location evidence="1">Cell projection</location>
        <location evidence="1">Cilium</location>
    </subcellularLocation>
</comment>
<gene>
    <name evidence="21" type="primary">LOC111113390</name>
</gene>
<feature type="transmembrane region" description="Helical" evidence="15">
    <location>
        <begin position="2974"/>
        <end position="2994"/>
    </location>
</feature>
<feature type="transmembrane region" description="Helical" evidence="15">
    <location>
        <begin position="3569"/>
        <end position="3586"/>
    </location>
</feature>
<sequence>MVNGRGSEFLVYIVFCLYHIFNTDVSATVQYWHQGCFSEDVIEKHLVIHKEQSISNHSRCRSTRVVECTRACLGGGYKLAALGLECVCLNNTNQLKRESQDGGCPSSEAPGCQPIPCCPEKSTSVYLTEGPYISEVKVGVNVDHVIRNRVVVIETIIKIPKLLNISKEFENKTDIVHLNIEWSYSDHREKVATTAYSTETYYRIQHKFTESGPHILDVNVTNKISEFATTLLVNVLEPSPLDLQIINFVDPVDQPSCLPEEITIPEKAQFFSVFQGANFSLEASLAVGENVTFTFDDGSPETREVKASDICTDGCSTIQWFLIQSPGVHQLWVTAKNKFGNLSKSIFVVVMERKLSNLKFSRQSPEPVVVPSGAAVEFLVQVEIHSRFNSTLTIDVMDGHTHVASLKDTDGETLALNCSQQGQMFISSSYGMGCVLHIKFQHAFEMEKVYRPRAMISSGSMIVEGELDSELTVMNQLSGTKIVSPEACSVNQACEFHLQLEPFSSSVEIIWTILKNNDSIETVQGSAKLGYVFLEAGCYHVSVVAENLLSHVEDSTNVQVLLPISDLFVQCEGGHIFSETEAVACQADVLEGSNVQFVWKVEPVVHPIRTVNTNPSSLIQPIRVVNTNLSSEATFIFQDHGSFNVSVRAVNSVSKITKFVSDSIQIQEEIQCVVMKRWGDKYPRGVVGVEERVLFLVKTCGGSQVRLEFDIGGGRKKFPHIYIKKEDLYEVYFTFSLEGPHNVEVYAFNKVSEVRFATKILVQRPISGLTLSLTPKQPQLGTAVVVKVTEQGHVCRRNDLVYVFTFSDGKEWTTGSPAVSTVFNQSGTMYVNVTATNLVDRQDLYQEFVVRDDGIHEVSLVNPLFMGVNQPVKFHIQGIDAELESYTTEVMSGDTAVPMTVSSTQWAHVYTRPGFYEVSATVHAVSLGNLEVTSLVIVQEQLQDVTINAPSYIKIDRISREHRFEALVTDDNILDVGFQTQSGGSEISDGKSLITPGGGSQVLYSWSLNSIQSETRAVNWIIEEFDKPGKSLLMVRARNDLGDEVFAFQEVRVQYPVMKVTLMPNPSVERELCDVLVSITGSGDVSVVMDFGDGFQETFSSTDLDIITDTSSNSYLPKHSFIVQHKYDLKGHYQVKVNVSNHVSWAGDEVMVEVGEGIGNVTLEILSWFREQESSYVVPLSDPLVVRATVSKGDNLTFTWDFSEYLDGGTTDQNESSSTATHAFSMTDLFPVSVRINSPFYQKPQEFPFKYKFKVVQEIQGVYLEVTSSEKSGAALKSVNGKMQTEEVKVEASCEKGSHITFLVDFGDGATVLVPGVENPFLLYIKGSASHRYTQEGVYNITATAMNPLGNKTTALDRLFYVQAASDGLKLDKASYHTRLGEVTVIQVSHTGGSNVTFDWKLGDQFDVISDAGPVMRHTYQNRGTYRVTVIARNKVSSQTDQALVVVQSLIQGVKLNASANITEVNQVLSFWAETLPERDLATFYHWNLGDDLQGRQSTSPQLEYKYRRIGRFVVTVGAHNNISQAESPPIEIWVMSKVKNLEIWCMNDTLVNTSLEFGAYSYSGSNLTYVWDFGDGSPVLTKTREGSRVHHTYTRVGRYFVTLTASNQISTETDRLEIFVVDRVCQLPEFVIHSQEISKVYVADQIYFEAEITRLNCEYTKDIEYQWEIARDHQSVDQSGSWEWSVNGDRYEFQRRVLKLEPRSLKTGNYTIKLTVKYTGTIVFATKMKQIEVLPSPLLAHIEGGALRKIGYHGYLTLNGTKSKDPNFGPGSPLLRYNWTCSTSLSYIEKNCFNENTTLTFDMTDPVLTFPVAWLQKGKQYLFVLEVSVEGVGSENATQVIEVADNILQVTISCPLCEHDVINENEPIRMEAVCPECVGNSLVSYEWKLFFVEGYPTVRHWDSIQCMHPGKSQFELWRKQNTSEIRDWMNKAAETTTQETNYEATSVSTSTVRDDLQPPTNEERSRTPDVVVPVIKEDKSEKSRVITNGNRIDASQTTKIEDHFIFGSVSENKDINGRKFSHTQHGGSGLMFTVNEGAPGEMGSSDGRLPGEIPEGVGDGRTENQDSNRGGSQTIDDRVYDAQYVPKKNPVNLLVNRRLSLVLSGFQLATPRQSRSLVITPHQARAYVVSVEVRDGKRRGEARETFLINPGPSKGACEVGPTTGVEYVTEFKVFCREWQDKQQPIQYQVTFDLKNNQPEVLLYRGLKKSLVFTLPAGLPENKFKVFLSISVLDGRDAVIRYCSSIVTVRPAKSGTTTDSAVRSDQGHAKGPGLEVDDSAADDELIAKLKKQYDASLHKDDGHTRVMTLYLAYLLNKGDHSNHEGLLQDLLKNLRDLPIQDEVAVVQTIQALIHLTARSNKMTKFCLGTSTSLLHDLMEKTLTLYAKRQSPIPDLLHLALEAGSNIVKAVTLAAGSQSDLWFFREKLSKSIKLVERFLQNEIQYHMIGEQPIRTKDTTYISAVGGIFQYKDISIIDIDQSKIILPKQLLSPRIQDNATGATDVAGVLALGYLATVLPLPDCVRVEFIKYRSNPFQFIQKGNLMVNSEVTTLNVYDCHGNTLDNLQPDDPVSIQLPRKQQRTTPDMMYTLMKSNMNVHQFNISKNSLQQTLQIHIQMAQPTNQGRLFPTTLLIGYKKPPTPQTYLLKKETPATQTDIRVFLPAGFFNVSGEYYIGFVDAKFNAGRPYPGELQTRNYSLNIWHTQCLYWRENEIRWSRDGCWATELSTYMQTHCRCSHLSTFGAFSVEVFPVLSLIPVDTFFEANRNHVCVTLLVSALVVYAFLMGVVCRRMDQHDARKGGILYLKDNSLTDKQRFEIIVETGFRRGAGTTAKISIILHGEEGMSGTRELIGDDDRPLFERNSRDKFILTLPDSIGKIWKVQIWHNNFGSSPSWYLSRVIVKDLNNEGTFYFISEKWLAVEEDDGRVEREFLAQEGNLGFKRVFLTKGTQYLADYHLWLSPFTCPSYSQFTRTQRLTCCFTLFSVYMCLNTLVYHYTYKQYRGEFGLLDLSWNSVVIGTICCVTAIPLNFLLSFLFRRSKLVPTARSKSSSTEDKDEDAYPSGKPNENSLEEETDTSAEVVQPIMTYSILDQSILNWPTIQNWAQKQWIKRQQTVGKESPSSQTEVLLSKLISSETDMASSGFEDSNSTEPHPQRTVSSTASSVKNKAPSESSQGSHSTAPPKKKYSSRLLLPTWMQYVTWFLCALIVVCSYVMTWWIGYRFDEVRSILWLQSLYISVLVCVFIVHPIAIFLAVLYTTVRYQCDPSILDHHEESYFGENAEREIFRRKKEQSCESWSEAEELDKAVAARQRSRYLRFARPPQEKQLIEARKKVMKEKKALTIVLDTVSLMITFLIVLVMAYGKDITPQYHLNTALTNHLIRSGSPNFSSIIFRHEWYDWASTTLLDKIYLDNITHIQKPVLQGYIIGDVQLRKVKVTERGCDDMDRMPYLSLKCQNIKATNLNDSDDLLYQSKSSPYLLFGRHGIYDNSGHVIRLNHSRDQSLRQLRSLSPSYWLDDFTRAVFVEFTLFHPPTGLFTSVILFLEIPDTGGVTPGHSISSTYLHKYTSRTDHFLLFCELFFIMLTLWKLKVFIYDVFKLHWKFFLHGWKFLQGVLSLISIAYIGCSVYRFFLVSNIVDQQRRTYNEEFVDVSFITFWDEMLRCMMGFILFIVILQSLRLLRYERLFLLFGRIYSRAHRELKMLAVLLSVFLLSFACLGHAFFGAVCSGFVNFWTSMFTVSAILSGRYVDLTSEPSMIHAGRMFIFFLTVFGLGLSTIYVVSFLTFRFHVTKRRQHKMLALSGPETLMFYWRMLHRLSGLSKSDTGSESLTELDNTLPPEFTMAEIEYQVDELLYRIAALSGSHTLPEKPANYFTDSDGTYGAGDDGISSAGSEVPDEERLEHRVHKIEDNLCAKEPYLAQLLNIDPIGADYLSRDQENQIRSNLELEIFRQLQIQRQVGSENDTTRACENGRELEVPKREQKSETQVPGTSELEGINCQNHKTQDPCSSNPDSPESMKNSNEKPKKTSVGDYSPELYQTFGKPVLKTQKPMKKPELPAKPTFINPGTPRGGPLHEIHKPPVISSPTLRQLKADKFGIRGDKTGVRGESNSGSSITESSSGSEQDAIHGHATAMGKRNLRKTKSRGKGKGPVNLSSVLLDEIESEFQPRESAYVTDDKFVILEQDMLEDLDDETVEL</sequence>
<reference evidence="21" key="1">
    <citation type="submission" date="2025-08" db="UniProtKB">
        <authorList>
            <consortium name="RefSeq"/>
        </authorList>
    </citation>
    <scope>IDENTIFICATION</scope>
    <source>
        <tissue evidence="21">Whole sample</tissue>
    </source>
</reference>
<dbReference type="PROSITE" id="PS50095">
    <property type="entry name" value="PLAT"/>
    <property type="match status" value="1"/>
</dbReference>
<dbReference type="Pfam" id="PF01477">
    <property type="entry name" value="PLAT"/>
    <property type="match status" value="1"/>
</dbReference>
<dbReference type="Pfam" id="PF20519">
    <property type="entry name" value="Polycystin_dom"/>
    <property type="match status" value="1"/>
</dbReference>
<feature type="compositionally biased region" description="Polar residues" evidence="14">
    <location>
        <begin position="1937"/>
        <end position="1952"/>
    </location>
</feature>
<name>A0A8B8BVF8_CRAVI</name>
<feature type="region of interest" description="Disordered" evidence="14">
    <location>
        <begin position="3045"/>
        <end position="3074"/>
    </location>
</feature>
<dbReference type="InterPro" id="IPR014010">
    <property type="entry name" value="REJ_dom"/>
</dbReference>
<feature type="region of interest" description="Disordered" evidence="14">
    <location>
        <begin position="2038"/>
        <end position="2077"/>
    </location>
</feature>
<feature type="compositionally biased region" description="Low complexity" evidence="14">
    <location>
        <begin position="4103"/>
        <end position="4119"/>
    </location>
</feature>
<keyword evidence="20" id="KW-1185">Reference proteome</keyword>
<dbReference type="PROSITE" id="PS50093">
    <property type="entry name" value="PKD"/>
    <property type="match status" value="4"/>
</dbReference>
<keyword evidence="9 15" id="KW-0472">Membrane</keyword>
<keyword evidence="10" id="KW-1015">Disulfide bond</keyword>
<feature type="domain" description="PKD" evidence="16">
    <location>
        <begin position="1297"/>
        <end position="1355"/>
    </location>
</feature>
<comment type="similarity">
    <text evidence="3">Belongs to the polycystin family.</text>
</comment>
<feature type="transmembrane region" description="Helical" evidence="15">
    <location>
        <begin position="3014"/>
        <end position="3034"/>
    </location>
</feature>
<comment type="caution">
    <text evidence="13">Lacks conserved residue(s) required for the propagation of feature annotation.</text>
</comment>
<evidence type="ECO:0000313" key="21">
    <source>
        <dbReference type="RefSeq" id="XP_022307343.1"/>
    </source>
</evidence>
<evidence type="ECO:0000259" key="17">
    <source>
        <dbReference type="PROSITE" id="PS50095"/>
    </source>
</evidence>
<dbReference type="InterPro" id="IPR057244">
    <property type="entry name" value="GAIN_B"/>
</dbReference>
<dbReference type="InterPro" id="IPR001024">
    <property type="entry name" value="PLAT/LH2_dom"/>
</dbReference>
<dbReference type="SMART" id="SM00089">
    <property type="entry name" value="PKD"/>
    <property type="match status" value="9"/>
</dbReference>
<organism evidence="20 21">
    <name type="scientific">Crassostrea virginica</name>
    <name type="common">Eastern oyster</name>
    <dbReference type="NCBI Taxonomy" id="6565"/>
    <lineage>
        <taxon>Eukaryota</taxon>
        <taxon>Metazoa</taxon>
        <taxon>Spiralia</taxon>
        <taxon>Lophotrochozoa</taxon>
        <taxon>Mollusca</taxon>
        <taxon>Bivalvia</taxon>
        <taxon>Autobranchia</taxon>
        <taxon>Pteriomorphia</taxon>
        <taxon>Ostreida</taxon>
        <taxon>Ostreoidea</taxon>
        <taxon>Ostreidae</taxon>
        <taxon>Crassostrea</taxon>
    </lineage>
</organism>
<dbReference type="Pfam" id="PF02010">
    <property type="entry name" value="REJ"/>
    <property type="match status" value="1"/>
</dbReference>
<dbReference type="GO" id="GO:0005261">
    <property type="term" value="F:monoatomic cation channel activity"/>
    <property type="evidence" value="ECO:0007669"/>
    <property type="project" value="TreeGrafter"/>
</dbReference>
<proteinExistence type="inferred from homology"/>
<evidence type="ECO:0000256" key="10">
    <source>
        <dbReference type="ARBA" id="ARBA00023157"/>
    </source>
</evidence>
<dbReference type="InterPro" id="IPR036392">
    <property type="entry name" value="PLAT/LH2_dom_sf"/>
</dbReference>
<feature type="compositionally biased region" description="Basic and acidic residues" evidence="14">
    <location>
        <begin position="4087"/>
        <end position="4101"/>
    </location>
</feature>
<evidence type="ECO:0000313" key="20">
    <source>
        <dbReference type="Proteomes" id="UP000694844"/>
    </source>
</evidence>
<evidence type="ECO:0000256" key="6">
    <source>
        <dbReference type="ARBA" id="ARBA00022737"/>
    </source>
</evidence>
<feature type="transmembrane region" description="Helical" evidence="15">
    <location>
        <begin position="3757"/>
        <end position="3782"/>
    </location>
</feature>
<evidence type="ECO:0000256" key="5">
    <source>
        <dbReference type="ARBA" id="ARBA00022692"/>
    </source>
</evidence>
<evidence type="ECO:0000256" key="11">
    <source>
        <dbReference type="ARBA" id="ARBA00023180"/>
    </source>
</evidence>
<feature type="transmembrane region" description="Helical" evidence="15">
    <location>
        <begin position="3607"/>
        <end position="3628"/>
    </location>
</feature>
<dbReference type="CDD" id="cd00146">
    <property type="entry name" value="PKD"/>
    <property type="match status" value="5"/>
</dbReference>
<feature type="compositionally biased region" description="Polar residues" evidence="14">
    <location>
        <begin position="2254"/>
        <end position="2263"/>
    </location>
</feature>
<evidence type="ECO:0000259" key="16">
    <source>
        <dbReference type="PROSITE" id="PS50093"/>
    </source>
</evidence>
<keyword evidence="6" id="KW-0677">Repeat</keyword>
<feature type="compositionally biased region" description="Basic and acidic residues" evidence="14">
    <location>
        <begin position="1953"/>
        <end position="1968"/>
    </location>
</feature>
<dbReference type="InterPro" id="IPR013122">
    <property type="entry name" value="PKD1_2_channel"/>
</dbReference>
<feature type="domain" description="PKD" evidence="16">
    <location>
        <begin position="1564"/>
        <end position="1621"/>
    </location>
</feature>
<keyword evidence="11" id="KW-0325">Glycoprotein</keyword>
<keyword evidence="8" id="KW-0969">Cilium</keyword>
<dbReference type="InterPro" id="IPR035986">
    <property type="entry name" value="PKD_dom_sf"/>
</dbReference>
<dbReference type="PROSITE" id="PS51111">
    <property type="entry name" value="REJ"/>
    <property type="match status" value="1"/>
</dbReference>
<feature type="compositionally biased region" description="Basic residues" evidence="14">
    <location>
        <begin position="4133"/>
        <end position="4144"/>
    </location>
</feature>
<dbReference type="Pfam" id="PF01825">
    <property type="entry name" value="GPS"/>
    <property type="match status" value="1"/>
</dbReference>
<evidence type="ECO:0000259" key="19">
    <source>
        <dbReference type="PROSITE" id="PS51111"/>
    </source>
</evidence>
<evidence type="ECO:0000256" key="7">
    <source>
        <dbReference type="ARBA" id="ARBA00022989"/>
    </source>
</evidence>
<evidence type="ECO:0000256" key="1">
    <source>
        <dbReference type="ARBA" id="ARBA00004138"/>
    </source>
</evidence>
<feature type="transmembrane region" description="Helical" evidence="15">
    <location>
        <begin position="3656"/>
        <end position="3677"/>
    </location>
</feature>
<evidence type="ECO:0000256" key="13">
    <source>
        <dbReference type="PROSITE-ProRule" id="PRU00152"/>
    </source>
</evidence>
<dbReference type="InterPro" id="IPR000601">
    <property type="entry name" value="PKD_dom"/>
</dbReference>
<dbReference type="Pfam" id="PF08016">
    <property type="entry name" value="PKD_channel"/>
    <property type="match status" value="1"/>
</dbReference>
<evidence type="ECO:0000256" key="4">
    <source>
        <dbReference type="ARBA" id="ARBA00022475"/>
    </source>
</evidence>